<evidence type="ECO:0000313" key="13">
    <source>
        <dbReference type="EMBL" id="KPI99745.1"/>
    </source>
</evidence>
<dbReference type="EMBL" id="KQ459562">
    <property type="protein sequence ID" value="KPI99745.1"/>
    <property type="molecule type" value="Genomic_DNA"/>
</dbReference>
<evidence type="ECO:0000259" key="12">
    <source>
        <dbReference type="PROSITE" id="PS50104"/>
    </source>
</evidence>
<dbReference type="SMART" id="SM00255">
    <property type="entry name" value="TIR"/>
    <property type="match status" value="1"/>
</dbReference>
<dbReference type="PROSITE" id="PS50104">
    <property type="entry name" value="TIR"/>
    <property type="match status" value="1"/>
</dbReference>
<accession>A0A194Q8L2</accession>
<dbReference type="PANTHER" id="PTHR24365">
    <property type="entry name" value="TOLL-LIKE RECEPTOR"/>
    <property type="match status" value="1"/>
</dbReference>
<comment type="similarity">
    <text evidence="2">Belongs to the Toll-like receptor family.</text>
</comment>
<evidence type="ECO:0000256" key="9">
    <source>
        <dbReference type="ARBA" id="ARBA00023170"/>
    </source>
</evidence>
<keyword evidence="3" id="KW-0433">Leucine-rich repeat</keyword>
<keyword evidence="7 11" id="KW-1133">Transmembrane helix</keyword>
<dbReference type="InterPro" id="IPR001611">
    <property type="entry name" value="Leu-rich_rpt"/>
</dbReference>
<dbReference type="GO" id="GO:0007165">
    <property type="term" value="P:signal transduction"/>
    <property type="evidence" value="ECO:0007669"/>
    <property type="project" value="InterPro"/>
</dbReference>
<dbReference type="STRING" id="66420.A0A194Q8L2"/>
<evidence type="ECO:0000256" key="7">
    <source>
        <dbReference type="ARBA" id="ARBA00022989"/>
    </source>
</evidence>
<keyword evidence="5" id="KW-0732">Signal</keyword>
<dbReference type="InterPro" id="IPR000157">
    <property type="entry name" value="TIR_dom"/>
</dbReference>
<evidence type="ECO:0000256" key="6">
    <source>
        <dbReference type="ARBA" id="ARBA00022737"/>
    </source>
</evidence>
<keyword evidence="10" id="KW-0325">Glycoprotein</keyword>
<name>A0A194Q8L2_PAPXU</name>
<protein>
    <submittedName>
        <fullName evidence="13">Toll-like receptor 4</fullName>
    </submittedName>
</protein>
<dbReference type="GO" id="GO:0038023">
    <property type="term" value="F:signaling receptor activity"/>
    <property type="evidence" value="ECO:0007669"/>
    <property type="project" value="TreeGrafter"/>
</dbReference>
<dbReference type="InterPro" id="IPR035897">
    <property type="entry name" value="Toll_tir_struct_dom_sf"/>
</dbReference>
<evidence type="ECO:0000256" key="5">
    <source>
        <dbReference type="ARBA" id="ARBA00022729"/>
    </source>
</evidence>
<evidence type="ECO:0000256" key="1">
    <source>
        <dbReference type="ARBA" id="ARBA00004167"/>
    </source>
</evidence>
<feature type="domain" description="TIR" evidence="12">
    <location>
        <begin position="796"/>
        <end position="937"/>
    </location>
</feature>
<reference evidence="13 14" key="1">
    <citation type="journal article" date="2015" name="Nat. Commun.">
        <title>Outbred genome sequencing and CRISPR/Cas9 gene editing in butterflies.</title>
        <authorList>
            <person name="Li X."/>
            <person name="Fan D."/>
            <person name="Zhang W."/>
            <person name="Liu G."/>
            <person name="Zhang L."/>
            <person name="Zhao L."/>
            <person name="Fang X."/>
            <person name="Chen L."/>
            <person name="Dong Y."/>
            <person name="Chen Y."/>
            <person name="Ding Y."/>
            <person name="Zhao R."/>
            <person name="Feng M."/>
            <person name="Zhu Y."/>
            <person name="Feng Y."/>
            <person name="Jiang X."/>
            <person name="Zhu D."/>
            <person name="Xiang H."/>
            <person name="Feng X."/>
            <person name="Li S."/>
            <person name="Wang J."/>
            <person name="Zhang G."/>
            <person name="Kronforst M.R."/>
            <person name="Wang W."/>
        </authorList>
    </citation>
    <scope>NUCLEOTIDE SEQUENCE [LARGE SCALE GENOMIC DNA]</scope>
    <source>
        <strain evidence="13">Ya'a_city_454_Px</strain>
        <tissue evidence="13">Whole body</tissue>
    </source>
</reference>
<dbReference type="SMART" id="SM00369">
    <property type="entry name" value="LRR_TYP"/>
    <property type="match status" value="11"/>
</dbReference>
<evidence type="ECO:0000313" key="14">
    <source>
        <dbReference type="Proteomes" id="UP000053268"/>
    </source>
</evidence>
<keyword evidence="8 11" id="KW-0472">Membrane</keyword>
<proteinExistence type="inferred from homology"/>
<keyword evidence="4 11" id="KW-0812">Transmembrane</keyword>
<dbReference type="SUPFAM" id="SSF52200">
    <property type="entry name" value="Toll/Interleukin receptor TIR domain"/>
    <property type="match status" value="1"/>
</dbReference>
<dbReference type="SUPFAM" id="SSF52058">
    <property type="entry name" value="L domain-like"/>
    <property type="match status" value="1"/>
</dbReference>
<dbReference type="InterPro" id="IPR003591">
    <property type="entry name" value="Leu-rich_rpt_typical-subtyp"/>
</dbReference>
<dbReference type="GO" id="GO:0005886">
    <property type="term" value="C:plasma membrane"/>
    <property type="evidence" value="ECO:0007669"/>
    <property type="project" value="TreeGrafter"/>
</dbReference>
<evidence type="ECO:0000256" key="2">
    <source>
        <dbReference type="ARBA" id="ARBA00009634"/>
    </source>
</evidence>
<dbReference type="AlphaFoldDB" id="A0A194Q8L2"/>
<keyword evidence="14" id="KW-1185">Reference proteome</keyword>
<dbReference type="Pfam" id="PF01582">
    <property type="entry name" value="TIR"/>
    <property type="match status" value="1"/>
</dbReference>
<gene>
    <name evidence="13" type="ORF">RR46_04719</name>
</gene>
<sequence>MKTQLFPSCLRSARDIFMQIIRTNGSVWEEICEHTARQASQLSASTASAPCVALAQLLAVSDNSDGESSESHQVEKCGLLREMFVGHYLWLLLCYARHSRSSLLDEYKDITNNVLSPPEDSSVALPVQLAVDKTSGCLCRTNNNLKIIVCFGNYECKRFPKVNMQSDLLRVITTVITEIRVGELDALQHLLVLQIEANHRLKYLEPGLFRNLTNLKQLSISYNTRLNTLHKRTFEGLKNLRNLTLVNNGFTNILDLTPAFKPTTLPALRSLDLSQNSLERIPETAFHVMRGTSLKRLEINLCRLEFIHPKSFEPLLMLKELIIGENDLNSSLIGNFLTKMIEKDINLTHLDLSGMGFRKQPPRALLNIIANSTVERLILAENQFEIITDDTFPAMVNLEVLDLRKVLAISIGPNAFDPLKFPNLRVLLLGGNNLPGIHQKHISNQQLLLLDLSSNKGSSISPMYYEIDRDAFTYCKRLQVLNLAYNRIKSVFDYTFLGLEDLKILSMENGTLYHIGDKTFEPMRHLEMLNLANNPLTANENLTSVQFEGLNELKILILKNCGIKRFYDEDNIFEMMPNLTHLILRNNQLYYITAETLKPLKNLQVLDLSENLLISWWKSLFLAAGVRPMNLYLTNNKISHFTISMIQDINYLLENPRHGRTTDIELLDNVFVCDCSSMYKTYMWLQVNGTALLRGYFASSRFLCSSPDVWEGRRVAEYLSSVKTLRCLMYEKISSVMFLIWTAPSVVTLLLFGLLLAGIYKYRIYIRYWMFLAKIAVGRKFVRKSLKAETLPSNGYRFDAFVSYCNDDREFVAEMINQLETTPPYLKLCIYERDFEIGSFISESILNSINQSKYIVLIVSNSFAKSQWCRWETQLAEYHRLFLEDGTPYDPLVLIRVGEVENKYMTTTLKYLLKTKIYHSWDDSQPERFWRKLRDTLSRNI</sequence>
<feature type="transmembrane region" description="Helical" evidence="11">
    <location>
        <begin position="736"/>
        <end position="760"/>
    </location>
</feature>
<dbReference type="SUPFAM" id="SSF52047">
    <property type="entry name" value="RNI-like"/>
    <property type="match status" value="1"/>
</dbReference>
<evidence type="ECO:0000256" key="4">
    <source>
        <dbReference type="ARBA" id="ARBA00022692"/>
    </source>
</evidence>
<evidence type="ECO:0000256" key="8">
    <source>
        <dbReference type="ARBA" id="ARBA00023136"/>
    </source>
</evidence>
<keyword evidence="6" id="KW-0677">Repeat</keyword>
<comment type="subcellular location">
    <subcellularLocation>
        <location evidence="1">Membrane</location>
        <topology evidence="1">Single-pass membrane protein</topology>
    </subcellularLocation>
</comment>
<evidence type="ECO:0000256" key="3">
    <source>
        <dbReference type="ARBA" id="ARBA00022614"/>
    </source>
</evidence>
<dbReference type="Proteomes" id="UP000053268">
    <property type="component" value="Unassembled WGS sequence"/>
</dbReference>
<dbReference type="InterPro" id="IPR032675">
    <property type="entry name" value="LRR_dom_sf"/>
</dbReference>
<keyword evidence="9 13" id="KW-0675">Receptor</keyword>
<dbReference type="PANTHER" id="PTHR24365:SF530">
    <property type="entry name" value="MSTPROX-RELATED"/>
    <property type="match status" value="1"/>
</dbReference>
<dbReference type="PRINTS" id="PR00019">
    <property type="entry name" value="LEURICHRPT"/>
</dbReference>
<evidence type="ECO:0000256" key="11">
    <source>
        <dbReference type="SAM" id="Phobius"/>
    </source>
</evidence>
<dbReference type="Gene3D" id="3.40.50.10140">
    <property type="entry name" value="Toll/interleukin-1 receptor homology (TIR) domain"/>
    <property type="match status" value="1"/>
</dbReference>
<evidence type="ECO:0000256" key="10">
    <source>
        <dbReference type="ARBA" id="ARBA00023180"/>
    </source>
</evidence>
<organism evidence="13 14">
    <name type="scientific">Papilio xuthus</name>
    <name type="common">Asian swallowtail butterfly</name>
    <dbReference type="NCBI Taxonomy" id="66420"/>
    <lineage>
        <taxon>Eukaryota</taxon>
        <taxon>Metazoa</taxon>
        <taxon>Ecdysozoa</taxon>
        <taxon>Arthropoda</taxon>
        <taxon>Hexapoda</taxon>
        <taxon>Insecta</taxon>
        <taxon>Pterygota</taxon>
        <taxon>Neoptera</taxon>
        <taxon>Endopterygota</taxon>
        <taxon>Lepidoptera</taxon>
        <taxon>Glossata</taxon>
        <taxon>Ditrysia</taxon>
        <taxon>Papilionoidea</taxon>
        <taxon>Papilionidae</taxon>
        <taxon>Papilioninae</taxon>
        <taxon>Papilio</taxon>
    </lineage>
</organism>
<dbReference type="Gene3D" id="3.80.10.10">
    <property type="entry name" value="Ribonuclease Inhibitor"/>
    <property type="match status" value="3"/>
</dbReference>
<dbReference type="Pfam" id="PF13855">
    <property type="entry name" value="LRR_8"/>
    <property type="match status" value="3"/>
</dbReference>
<dbReference type="PROSITE" id="PS51450">
    <property type="entry name" value="LRR"/>
    <property type="match status" value="3"/>
</dbReference>